<name>A0ACB7S303_HYAAI</name>
<evidence type="ECO:0000313" key="2">
    <source>
        <dbReference type="Proteomes" id="UP000821845"/>
    </source>
</evidence>
<reference evidence="1" key="1">
    <citation type="submission" date="2020-05" db="EMBL/GenBank/DDBJ databases">
        <title>Large-scale comparative analyses of tick genomes elucidate their genetic diversity and vector capacities.</title>
        <authorList>
            <person name="Jia N."/>
            <person name="Wang J."/>
            <person name="Shi W."/>
            <person name="Du L."/>
            <person name="Sun Y."/>
            <person name="Zhan W."/>
            <person name="Jiang J."/>
            <person name="Wang Q."/>
            <person name="Zhang B."/>
            <person name="Ji P."/>
            <person name="Sakyi L.B."/>
            <person name="Cui X."/>
            <person name="Yuan T."/>
            <person name="Jiang B."/>
            <person name="Yang W."/>
            <person name="Lam T.T.-Y."/>
            <person name="Chang Q."/>
            <person name="Ding S."/>
            <person name="Wang X."/>
            <person name="Zhu J."/>
            <person name="Ruan X."/>
            <person name="Zhao L."/>
            <person name="Wei J."/>
            <person name="Que T."/>
            <person name="Du C."/>
            <person name="Cheng J."/>
            <person name="Dai P."/>
            <person name="Han X."/>
            <person name="Huang E."/>
            <person name="Gao Y."/>
            <person name="Liu J."/>
            <person name="Shao H."/>
            <person name="Ye R."/>
            <person name="Li L."/>
            <person name="Wei W."/>
            <person name="Wang X."/>
            <person name="Wang C."/>
            <person name="Yang T."/>
            <person name="Huo Q."/>
            <person name="Li W."/>
            <person name="Guo W."/>
            <person name="Chen H."/>
            <person name="Zhou L."/>
            <person name="Ni X."/>
            <person name="Tian J."/>
            <person name="Zhou Y."/>
            <person name="Sheng Y."/>
            <person name="Liu T."/>
            <person name="Pan Y."/>
            <person name="Xia L."/>
            <person name="Li J."/>
            <person name="Zhao F."/>
            <person name="Cao W."/>
        </authorList>
    </citation>
    <scope>NUCLEOTIDE SEQUENCE</scope>
    <source>
        <strain evidence="1">Hyas-2018</strain>
    </source>
</reference>
<accession>A0ACB7S303</accession>
<proteinExistence type="predicted"/>
<comment type="caution">
    <text evidence="1">The sequence shown here is derived from an EMBL/GenBank/DDBJ whole genome shotgun (WGS) entry which is preliminary data.</text>
</comment>
<dbReference type="Proteomes" id="UP000821845">
    <property type="component" value="Chromosome 6"/>
</dbReference>
<protein>
    <submittedName>
        <fullName evidence="1">Uncharacterized protein</fullName>
    </submittedName>
</protein>
<keyword evidence="2" id="KW-1185">Reference proteome</keyword>
<organism evidence="1 2">
    <name type="scientific">Hyalomma asiaticum</name>
    <name type="common">Tick</name>
    <dbReference type="NCBI Taxonomy" id="266040"/>
    <lineage>
        <taxon>Eukaryota</taxon>
        <taxon>Metazoa</taxon>
        <taxon>Ecdysozoa</taxon>
        <taxon>Arthropoda</taxon>
        <taxon>Chelicerata</taxon>
        <taxon>Arachnida</taxon>
        <taxon>Acari</taxon>
        <taxon>Parasitiformes</taxon>
        <taxon>Ixodida</taxon>
        <taxon>Ixodoidea</taxon>
        <taxon>Ixodidae</taxon>
        <taxon>Hyalomminae</taxon>
        <taxon>Hyalomma</taxon>
    </lineage>
</organism>
<gene>
    <name evidence="1" type="ORF">HPB50_014120</name>
</gene>
<sequence length="96" mass="11436">MCHYEKRVQSRRGSRPKAWWDQQVKTALKARHKANRAHRFAVKRLSTEECQQAWQEFLRCKGDVEQMVQKKIVESNHPSPEECSSSLVIVPRLLWY</sequence>
<evidence type="ECO:0000313" key="1">
    <source>
        <dbReference type="EMBL" id="KAH6928311.1"/>
    </source>
</evidence>
<dbReference type="EMBL" id="CM023486">
    <property type="protein sequence ID" value="KAH6928311.1"/>
    <property type="molecule type" value="Genomic_DNA"/>
</dbReference>